<proteinExistence type="predicted"/>
<sequence length="96" mass="10449">MGGSTSQWPENSRFSPVSLLPALLDQSVCKATMEIHVTRSLAMPPPATTSPQPMLTNPSCWCKEVGSREGEGTELTFCKECLIVDRVQIGFSDETC</sequence>
<dbReference type="EMBL" id="ASHM01003950">
    <property type="protein sequence ID" value="PNY10624.1"/>
    <property type="molecule type" value="Genomic_DNA"/>
</dbReference>
<gene>
    <name evidence="1" type="ORF">L195_g007208</name>
</gene>
<evidence type="ECO:0000313" key="1">
    <source>
        <dbReference type="EMBL" id="PNY10624.1"/>
    </source>
</evidence>
<comment type="caution">
    <text evidence="1">The sequence shown here is derived from an EMBL/GenBank/DDBJ whole genome shotgun (WGS) entry which is preliminary data.</text>
</comment>
<evidence type="ECO:0000313" key="2">
    <source>
        <dbReference type="Proteomes" id="UP000236291"/>
    </source>
</evidence>
<accession>A0A2K3P5R2</accession>
<organism evidence="1 2">
    <name type="scientific">Trifolium pratense</name>
    <name type="common">Red clover</name>
    <dbReference type="NCBI Taxonomy" id="57577"/>
    <lineage>
        <taxon>Eukaryota</taxon>
        <taxon>Viridiplantae</taxon>
        <taxon>Streptophyta</taxon>
        <taxon>Embryophyta</taxon>
        <taxon>Tracheophyta</taxon>
        <taxon>Spermatophyta</taxon>
        <taxon>Magnoliopsida</taxon>
        <taxon>eudicotyledons</taxon>
        <taxon>Gunneridae</taxon>
        <taxon>Pentapetalae</taxon>
        <taxon>rosids</taxon>
        <taxon>fabids</taxon>
        <taxon>Fabales</taxon>
        <taxon>Fabaceae</taxon>
        <taxon>Papilionoideae</taxon>
        <taxon>50 kb inversion clade</taxon>
        <taxon>NPAAA clade</taxon>
        <taxon>Hologalegina</taxon>
        <taxon>IRL clade</taxon>
        <taxon>Trifolieae</taxon>
        <taxon>Trifolium</taxon>
    </lineage>
</organism>
<name>A0A2K3P5R2_TRIPR</name>
<protein>
    <submittedName>
        <fullName evidence="1">Uncharacterized protein</fullName>
    </submittedName>
</protein>
<reference evidence="1 2" key="2">
    <citation type="journal article" date="2017" name="Front. Plant Sci.">
        <title>Gene Classification and Mining of Molecular Markers Useful in Red Clover (Trifolium pratense) Breeding.</title>
        <authorList>
            <person name="Istvanek J."/>
            <person name="Dluhosova J."/>
            <person name="Dluhos P."/>
            <person name="Patkova L."/>
            <person name="Nedelnik J."/>
            <person name="Repkova J."/>
        </authorList>
    </citation>
    <scope>NUCLEOTIDE SEQUENCE [LARGE SCALE GENOMIC DNA]</scope>
    <source>
        <strain evidence="2">cv. Tatra</strain>
        <tissue evidence="1">Young leaves</tissue>
    </source>
</reference>
<reference evidence="1 2" key="1">
    <citation type="journal article" date="2014" name="Am. J. Bot.">
        <title>Genome assembly and annotation for red clover (Trifolium pratense; Fabaceae).</title>
        <authorList>
            <person name="Istvanek J."/>
            <person name="Jaros M."/>
            <person name="Krenek A."/>
            <person name="Repkova J."/>
        </authorList>
    </citation>
    <scope>NUCLEOTIDE SEQUENCE [LARGE SCALE GENOMIC DNA]</scope>
    <source>
        <strain evidence="2">cv. Tatra</strain>
        <tissue evidence="1">Young leaves</tissue>
    </source>
</reference>
<dbReference type="AlphaFoldDB" id="A0A2K3P5R2"/>
<dbReference type="Proteomes" id="UP000236291">
    <property type="component" value="Unassembled WGS sequence"/>
</dbReference>